<accession>A0ABV0FZT2</accession>
<reference evidence="1 2" key="1">
    <citation type="submission" date="2024-05" db="EMBL/GenBank/DDBJ databases">
        <title>Roseateles sp. DJS-2-20 16S ribosomal RNA gene Genome sequencing and assembly.</title>
        <authorList>
            <person name="Woo H."/>
        </authorList>
    </citation>
    <scope>NUCLEOTIDE SEQUENCE [LARGE SCALE GENOMIC DNA]</scope>
    <source>
        <strain evidence="1 2">DJS-2-20</strain>
    </source>
</reference>
<protein>
    <submittedName>
        <fullName evidence="1">TIGR03790 family protein</fullName>
    </submittedName>
</protein>
<dbReference type="RefSeq" id="WP_347703679.1">
    <property type="nucleotide sequence ID" value="NZ_JBDPZD010000001.1"/>
</dbReference>
<name>A0ABV0FZT2_9BURK</name>
<dbReference type="InterPro" id="IPR022265">
    <property type="entry name" value="CHP03790"/>
</dbReference>
<dbReference type="EMBL" id="JBDPZD010000001">
    <property type="protein sequence ID" value="MEO3690862.1"/>
    <property type="molecule type" value="Genomic_DNA"/>
</dbReference>
<proteinExistence type="predicted"/>
<gene>
    <name evidence="1" type="ORF">ABDJ85_05225</name>
</gene>
<organism evidence="1 2">
    <name type="scientific">Roseateles paludis</name>
    <dbReference type="NCBI Taxonomy" id="3145238"/>
    <lineage>
        <taxon>Bacteria</taxon>
        <taxon>Pseudomonadati</taxon>
        <taxon>Pseudomonadota</taxon>
        <taxon>Betaproteobacteria</taxon>
        <taxon>Burkholderiales</taxon>
        <taxon>Sphaerotilaceae</taxon>
        <taxon>Roseateles</taxon>
    </lineage>
</organism>
<sequence length="500" mass="51300">MLACGVLLAACGGGAGGTATGGTPNSAEPADPGNASLRLEYLCRSLMLACGVLLAACGGGAGGTATGGTPNSAEPADPGNASLRLELPASGLGPADLAVVVAEGDAQSEAVAAAYLAAHGVPAGNLVRVRVNTALEAISAADFALLKADLDAKLPPTAQATVLTWARPTRVEGPSCTMSITAATALGYDPRYCSASVCATTAASPYFDSESRQPWADHRLRPSMLLGPRTLADAHALIQRGVASIATLPGGDVWAVRTTEAARNTRADDLAALPGLWGSALRINYLDNAAGPASANSLRDKRDVLAYFTGLAKVDHLATLAWRPGAPGDALTSVAGYLPTPPGGQTSVLEWLASGATGSYGTVQEPCNFTQKFPKASVLLDHYWRGARLIEAYWKSVEWPGEGLFVGDPLAQPFQDAPSLSVVNGQYQVRTRNLRPGARYSLQYRLAGSSTWSTLAQFTGTRGQVLQATASLAPSAAVQLRWTGPCAADSAASCALATSP</sequence>
<dbReference type="NCBIfam" id="TIGR03790">
    <property type="entry name" value="TIGR03790 family protein"/>
    <property type="match status" value="1"/>
</dbReference>
<dbReference type="Proteomes" id="UP001495147">
    <property type="component" value="Unassembled WGS sequence"/>
</dbReference>
<comment type="caution">
    <text evidence="1">The sequence shown here is derived from an EMBL/GenBank/DDBJ whole genome shotgun (WGS) entry which is preliminary data.</text>
</comment>
<keyword evidence="2" id="KW-1185">Reference proteome</keyword>
<evidence type="ECO:0000313" key="1">
    <source>
        <dbReference type="EMBL" id="MEO3690862.1"/>
    </source>
</evidence>
<evidence type="ECO:0000313" key="2">
    <source>
        <dbReference type="Proteomes" id="UP001495147"/>
    </source>
</evidence>